<reference evidence="2 3" key="1">
    <citation type="submission" date="2019-11" db="EMBL/GenBank/DDBJ databases">
        <title>Whole-genome sequence of Rhodoplanes serenus DSM 18633, type strain.</title>
        <authorList>
            <person name="Kyndt J.A."/>
            <person name="Meyer T.E."/>
        </authorList>
    </citation>
    <scope>NUCLEOTIDE SEQUENCE [LARGE SCALE GENOMIC DNA]</scope>
    <source>
        <strain evidence="2 3">DSM 18633</strain>
    </source>
</reference>
<dbReference type="Pfam" id="PF12275">
    <property type="entry name" value="DUF3616"/>
    <property type="match status" value="2"/>
</dbReference>
<dbReference type="Proteomes" id="UP000438991">
    <property type="component" value="Unassembled WGS sequence"/>
</dbReference>
<feature type="domain" description="DUF3616" evidence="1">
    <location>
        <begin position="202"/>
        <end position="317"/>
    </location>
</feature>
<protein>
    <submittedName>
        <fullName evidence="2">DUF3616 domain-containing protein</fullName>
    </submittedName>
</protein>
<evidence type="ECO:0000313" key="2">
    <source>
        <dbReference type="EMBL" id="MTW17122.1"/>
    </source>
</evidence>
<dbReference type="AlphaFoldDB" id="A0A9X4XM07"/>
<gene>
    <name evidence="2" type="ORF">GJ689_13010</name>
</gene>
<comment type="caution">
    <text evidence="2">The sequence shown here is derived from an EMBL/GenBank/DDBJ whole genome shotgun (WGS) entry which is preliminary data.</text>
</comment>
<feature type="domain" description="DUF3616" evidence="1">
    <location>
        <begin position="133"/>
        <end position="169"/>
    </location>
</feature>
<evidence type="ECO:0000313" key="3">
    <source>
        <dbReference type="Proteomes" id="UP000438991"/>
    </source>
</evidence>
<accession>A0A9X4XM07</accession>
<dbReference type="EMBL" id="WNKV01000009">
    <property type="protein sequence ID" value="MTW17122.1"/>
    <property type="molecule type" value="Genomic_DNA"/>
</dbReference>
<organism evidence="2 3">
    <name type="scientific">Rhodoplanes serenus</name>
    <dbReference type="NCBI Taxonomy" id="200615"/>
    <lineage>
        <taxon>Bacteria</taxon>
        <taxon>Pseudomonadati</taxon>
        <taxon>Pseudomonadota</taxon>
        <taxon>Alphaproteobacteria</taxon>
        <taxon>Hyphomicrobiales</taxon>
        <taxon>Nitrobacteraceae</taxon>
        <taxon>Rhodoplanes</taxon>
    </lineage>
</organism>
<sequence>MQAARIAFGTAVTEPRCRRPTMPTAIRHSFFRRLRMVAAAGLAGFLVAAAPASAETALRPLVPSPTRWLVDGDFAKAADDEQPRNRARMNLSGAACAPPPLRSAVCLIVNDEKKYAQLFRIDGRTLRPGAVIRLTGQDQRGDPDAEGAAFADGYFWVIGSHGRTRHGDEAGDSRFVVLRVAADRRGRPMVPPSADEPAGVAASTRLGDAIREATGLGDFYGKPLAANGVNIEGVAVAGGRMHLGFRGPSVAGDGFVLSVDADAVFTARKPLHPTVTRLALGTATGIRDLAAVRGGILVLTGPVNDQPVAPALYLWRPRTGALRPLGPLAPPTGLPEGAKAETVLVLRDRPGEPLRVLIMYDGAENGFPTEYRIGR</sequence>
<evidence type="ECO:0000259" key="1">
    <source>
        <dbReference type="Pfam" id="PF12275"/>
    </source>
</evidence>
<proteinExistence type="predicted"/>
<name>A0A9X4XM07_9BRAD</name>
<dbReference type="InterPro" id="IPR022060">
    <property type="entry name" value="DUF3616"/>
</dbReference>